<feature type="chain" id="PRO_5002529617" evidence="1">
    <location>
        <begin position="17"/>
        <end position="143"/>
    </location>
</feature>
<name>A0A0F9WMM8_9MICR</name>
<sequence>MFCLFNFLSIIKCALYINQLYQTGLFNIILVLPFEMHFDSSSIFLYRHTELNSHFLVQKFATLEYLIEITSKNISCVLGFEKFKERFNQRNVTKEKFYYIKSFQYTQSRYFVEIIYHSNLVATSDCFKIISTFDNFKCFVLEF</sequence>
<evidence type="ECO:0000313" key="2">
    <source>
        <dbReference type="EMBL" id="KKO74313.1"/>
    </source>
</evidence>
<dbReference type="EMBL" id="JPQZ01000084">
    <property type="protein sequence ID" value="KKO74313.1"/>
    <property type="molecule type" value="Genomic_DNA"/>
</dbReference>
<dbReference type="GeneID" id="36321491"/>
<proteinExistence type="predicted"/>
<comment type="caution">
    <text evidence="2">The sequence shown here is derived from an EMBL/GenBank/DDBJ whole genome shotgun (WGS) entry which is preliminary data.</text>
</comment>
<dbReference type="VEuPathDB" id="MicrosporidiaDB:AAJ76_840003844"/>
<organism evidence="2 3">
    <name type="scientific">Vairimorpha ceranae</name>
    <dbReference type="NCBI Taxonomy" id="40302"/>
    <lineage>
        <taxon>Eukaryota</taxon>
        <taxon>Fungi</taxon>
        <taxon>Fungi incertae sedis</taxon>
        <taxon>Microsporidia</taxon>
        <taxon>Nosematidae</taxon>
        <taxon>Vairimorpha</taxon>
    </lineage>
</organism>
<dbReference type="VEuPathDB" id="MicrosporidiaDB:NCER_102379"/>
<protein>
    <submittedName>
        <fullName evidence="2">Uncharacterized protein</fullName>
    </submittedName>
</protein>
<keyword evidence="3" id="KW-1185">Reference proteome</keyword>
<feature type="signal peptide" evidence="1">
    <location>
        <begin position="1"/>
        <end position="16"/>
    </location>
</feature>
<keyword evidence="1" id="KW-0732">Signal</keyword>
<gene>
    <name evidence="2" type="ORF">AAJ76_840003844</name>
</gene>
<evidence type="ECO:0000256" key="1">
    <source>
        <dbReference type="SAM" id="SignalP"/>
    </source>
</evidence>
<accession>A0A0F9WMM8</accession>
<dbReference type="RefSeq" id="XP_024330055.1">
    <property type="nucleotide sequence ID" value="XM_024476537.1"/>
</dbReference>
<dbReference type="AlphaFoldDB" id="A0A0F9WMM8"/>
<dbReference type="VEuPathDB" id="MicrosporidiaDB:G9O61_00g018720"/>
<reference evidence="2 3" key="1">
    <citation type="journal article" date="2015" name="Environ. Microbiol.">
        <title>Genome analyses suggest the presence of polyploidy and recent human-driven expansions in eight global populations of the honeybee pathogen Nosema ceranae.</title>
        <authorList>
            <person name="Pelin A."/>
            <person name="Selman M."/>
            <person name="Aris-Brosou S."/>
            <person name="Farinelli L."/>
            <person name="Corradi N."/>
        </authorList>
    </citation>
    <scope>NUCLEOTIDE SEQUENCE [LARGE SCALE GENOMIC DNA]</scope>
    <source>
        <strain evidence="2 3">PA08 1199</strain>
    </source>
</reference>
<dbReference type="Proteomes" id="UP000034350">
    <property type="component" value="Unassembled WGS sequence"/>
</dbReference>
<evidence type="ECO:0000313" key="3">
    <source>
        <dbReference type="Proteomes" id="UP000034350"/>
    </source>
</evidence>